<dbReference type="SMART" id="SM00181">
    <property type="entry name" value="EGF"/>
    <property type="match status" value="3"/>
</dbReference>
<gene>
    <name evidence="9" type="ORF">DPMN_117959</name>
</gene>
<dbReference type="Gene3D" id="2.10.25.10">
    <property type="entry name" value="Laminin"/>
    <property type="match status" value="1"/>
</dbReference>
<keyword evidence="1" id="KW-0217">Developmental protein</keyword>
<evidence type="ECO:0000313" key="9">
    <source>
        <dbReference type="EMBL" id="KAH3816443.1"/>
    </source>
</evidence>
<evidence type="ECO:0000259" key="8">
    <source>
        <dbReference type="PROSITE" id="PS51051"/>
    </source>
</evidence>
<dbReference type="GO" id="GO:0016020">
    <property type="term" value="C:membrane"/>
    <property type="evidence" value="ECO:0007669"/>
    <property type="project" value="InterPro"/>
</dbReference>
<sequence length="284" mass="29310">MDGGNSLSGGGGGSGGSVWIDSQYLEGWGKLTANGGSGSTGGCSSYTSHQGGKGGGGRIRAWGKDFTSKLINHQRSVAIGSGYGTAYAGSTYDYHGNVCSGHGTYNANTLLCTCNAGYLGYDCQFYCDDKITCGGNGVCNKEGQCECKAGFVGTHCTSQCHRDTDCSGRGECSTCGFCVCDPCFSGPDCSIECSGFGECVADQCVCDNCHLGVQCESTCNNHGKCNAGTGNCTCDANWGDLKCTKKGCPGADLNCNGHGDCNSGTSTCFCEIGWDGKFQVFFVW</sequence>
<dbReference type="InterPro" id="IPR000742">
    <property type="entry name" value="EGF"/>
</dbReference>
<evidence type="ECO:0000256" key="3">
    <source>
        <dbReference type="ARBA" id="ARBA00022737"/>
    </source>
</evidence>
<feature type="disulfide bond" evidence="6">
    <location>
        <begin position="127"/>
        <end position="139"/>
    </location>
</feature>
<evidence type="ECO:0000259" key="7">
    <source>
        <dbReference type="PROSITE" id="PS50026"/>
    </source>
</evidence>
<dbReference type="Proteomes" id="UP000828390">
    <property type="component" value="Unassembled WGS sequence"/>
</dbReference>
<dbReference type="EMBL" id="JAIWYP010000005">
    <property type="protein sequence ID" value="KAH3816443.1"/>
    <property type="molecule type" value="Genomic_DNA"/>
</dbReference>
<evidence type="ECO:0000256" key="1">
    <source>
        <dbReference type="ARBA" id="ARBA00022473"/>
    </source>
</evidence>
<feature type="disulfide bond" evidence="6">
    <location>
        <begin position="114"/>
        <end position="123"/>
    </location>
</feature>
<keyword evidence="4 5" id="KW-1015">Disulfide bond</keyword>
<feature type="disulfide bond" evidence="5">
    <location>
        <begin position="234"/>
        <end position="243"/>
    </location>
</feature>
<feature type="disulfide bond" evidence="5">
    <location>
        <begin position="215"/>
        <end position="225"/>
    </location>
</feature>
<dbReference type="GO" id="GO:0007154">
    <property type="term" value="P:cell communication"/>
    <property type="evidence" value="ECO:0007669"/>
    <property type="project" value="InterPro"/>
</dbReference>
<evidence type="ECO:0000256" key="6">
    <source>
        <dbReference type="PROSITE-ProRule" id="PRU00377"/>
    </source>
</evidence>
<reference evidence="9" key="2">
    <citation type="submission" date="2020-11" db="EMBL/GenBank/DDBJ databases">
        <authorList>
            <person name="McCartney M.A."/>
            <person name="Auch B."/>
            <person name="Kono T."/>
            <person name="Mallez S."/>
            <person name="Becker A."/>
            <person name="Gohl D.M."/>
            <person name="Silverstein K.A.T."/>
            <person name="Koren S."/>
            <person name="Bechman K.B."/>
            <person name="Herman A."/>
            <person name="Abrahante J.E."/>
            <person name="Garbe J."/>
        </authorList>
    </citation>
    <scope>NUCLEOTIDE SEQUENCE</scope>
    <source>
        <strain evidence="9">Duluth1</strain>
        <tissue evidence="9">Whole animal</tissue>
    </source>
</reference>
<evidence type="ECO:0000256" key="4">
    <source>
        <dbReference type="ARBA" id="ARBA00023157"/>
    </source>
</evidence>
<feature type="domain" description="EGF-like" evidence="7">
    <location>
        <begin position="211"/>
        <end position="244"/>
    </location>
</feature>
<evidence type="ECO:0000313" key="10">
    <source>
        <dbReference type="Proteomes" id="UP000828390"/>
    </source>
</evidence>
<dbReference type="InterPro" id="IPR001774">
    <property type="entry name" value="DSL"/>
</dbReference>
<dbReference type="AlphaFoldDB" id="A0A9D4GGN5"/>
<protein>
    <submittedName>
        <fullName evidence="9">Uncharacterized protein</fullName>
    </submittedName>
</protein>
<accession>A0A9D4GGN5</accession>
<feature type="domain" description="DSL" evidence="8">
    <location>
        <begin position="112"/>
        <end position="156"/>
    </location>
</feature>
<feature type="disulfide bond" evidence="6">
    <location>
        <begin position="147"/>
        <end position="156"/>
    </location>
</feature>
<comment type="caution">
    <text evidence="9">The sequence shown here is derived from an EMBL/GenBank/DDBJ whole genome shotgun (WGS) entry which is preliminary data.</text>
</comment>
<dbReference type="PANTHER" id="PTHR11219:SF69">
    <property type="entry name" value="TENEURIN-A"/>
    <property type="match status" value="1"/>
</dbReference>
<comment type="caution">
    <text evidence="5">Lacks conserved residue(s) required for the propagation of feature annotation.</text>
</comment>
<name>A0A9D4GGN5_DREPO</name>
<proteinExistence type="predicted"/>
<dbReference type="InterPro" id="IPR051216">
    <property type="entry name" value="Teneurin"/>
</dbReference>
<evidence type="ECO:0000256" key="5">
    <source>
        <dbReference type="PROSITE-ProRule" id="PRU00076"/>
    </source>
</evidence>
<reference evidence="9" key="1">
    <citation type="journal article" date="2019" name="bioRxiv">
        <title>The Genome of the Zebra Mussel, Dreissena polymorpha: A Resource for Invasive Species Research.</title>
        <authorList>
            <person name="McCartney M.A."/>
            <person name="Auch B."/>
            <person name="Kono T."/>
            <person name="Mallez S."/>
            <person name="Zhang Y."/>
            <person name="Obille A."/>
            <person name="Becker A."/>
            <person name="Abrahante J.E."/>
            <person name="Garbe J."/>
            <person name="Badalamenti J.P."/>
            <person name="Herman A."/>
            <person name="Mangelson H."/>
            <person name="Liachko I."/>
            <person name="Sullivan S."/>
            <person name="Sone E.D."/>
            <person name="Koren S."/>
            <person name="Silverstein K.A.T."/>
            <person name="Beckman K.B."/>
            <person name="Gohl D.M."/>
        </authorList>
    </citation>
    <scope>NUCLEOTIDE SEQUENCE</scope>
    <source>
        <strain evidence="9">Duluth1</strain>
        <tissue evidence="9">Whole animal</tissue>
    </source>
</reference>
<keyword evidence="3" id="KW-0677">Repeat</keyword>
<dbReference type="PROSITE" id="PS00022">
    <property type="entry name" value="EGF_1"/>
    <property type="match status" value="1"/>
</dbReference>
<organism evidence="9 10">
    <name type="scientific">Dreissena polymorpha</name>
    <name type="common">Zebra mussel</name>
    <name type="synonym">Mytilus polymorpha</name>
    <dbReference type="NCBI Taxonomy" id="45954"/>
    <lineage>
        <taxon>Eukaryota</taxon>
        <taxon>Metazoa</taxon>
        <taxon>Spiralia</taxon>
        <taxon>Lophotrochozoa</taxon>
        <taxon>Mollusca</taxon>
        <taxon>Bivalvia</taxon>
        <taxon>Autobranchia</taxon>
        <taxon>Heteroconchia</taxon>
        <taxon>Euheterodonta</taxon>
        <taxon>Imparidentia</taxon>
        <taxon>Neoheterodontei</taxon>
        <taxon>Myida</taxon>
        <taxon>Dreissenoidea</taxon>
        <taxon>Dreissenidae</taxon>
        <taxon>Dreissena</taxon>
    </lineage>
</organism>
<dbReference type="Pfam" id="PF23106">
    <property type="entry name" value="EGF_Teneurin"/>
    <property type="match status" value="1"/>
</dbReference>
<keyword evidence="10" id="KW-1185">Reference proteome</keyword>
<keyword evidence="2 5" id="KW-0245">EGF-like domain</keyword>
<evidence type="ECO:0000256" key="2">
    <source>
        <dbReference type="ARBA" id="ARBA00022536"/>
    </source>
</evidence>
<dbReference type="PROSITE" id="PS50026">
    <property type="entry name" value="EGF_3"/>
    <property type="match status" value="1"/>
</dbReference>
<dbReference type="PROSITE" id="PS51051">
    <property type="entry name" value="DSL"/>
    <property type="match status" value="1"/>
</dbReference>
<dbReference type="PANTHER" id="PTHR11219">
    <property type="entry name" value="TENEURIN AND N-ACETYLGLUCOSAMINE-1-PHOSPHODIESTER ALPHA-N-ACETYLGLUCOSAMINIDASE"/>
    <property type="match status" value="1"/>
</dbReference>